<dbReference type="SUPFAM" id="SSF48179">
    <property type="entry name" value="6-phosphogluconate dehydrogenase C-terminal domain-like"/>
    <property type="match status" value="1"/>
</dbReference>
<dbReference type="InterPro" id="IPR036291">
    <property type="entry name" value="NAD(P)-bd_dom_sf"/>
</dbReference>
<dbReference type="Gene3D" id="3.40.50.720">
    <property type="entry name" value="NAD(P)-binding Rossmann-like Domain"/>
    <property type="match status" value="1"/>
</dbReference>
<dbReference type="Pfam" id="PF14833">
    <property type="entry name" value="NAD_binding_11"/>
    <property type="match status" value="1"/>
</dbReference>
<evidence type="ECO:0000256" key="7">
    <source>
        <dbReference type="ARBA" id="ARBA00038870"/>
    </source>
</evidence>
<protein>
    <recommendedName>
        <fullName evidence="8">L-threonate dehydrogenase</fullName>
        <ecNumber evidence="7">1.1.1.411</ecNumber>
    </recommendedName>
</protein>
<reference evidence="12 13" key="1">
    <citation type="submission" date="2019-12" db="EMBL/GenBank/DDBJ databases">
        <title>Complete Genome Sequence of a Quorum-Sensing Bacterium,Rhodobacteraceae bacterium C31, Isolated from a marine microalgae symbiotic bacteria.</title>
        <authorList>
            <person name="Zhang Y."/>
        </authorList>
    </citation>
    <scope>NUCLEOTIDE SEQUENCE [LARGE SCALE GENOMIC DNA]</scope>
    <source>
        <strain evidence="12 13">C31</strain>
    </source>
</reference>
<evidence type="ECO:0000256" key="1">
    <source>
        <dbReference type="ARBA" id="ARBA00022857"/>
    </source>
</evidence>
<keyword evidence="4" id="KW-0119">Carbohydrate metabolism</keyword>
<keyword evidence="1" id="KW-0521">NADP</keyword>
<evidence type="ECO:0000256" key="4">
    <source>
        <dbReference type="ARBA" id="ARBA00023277"/>
    </source>
</evidence>
<dbReference type="PANTHER" id="PTHR43060:SF17">
    <property type="entry name" value="L-THREONATE DEHYDROGENASE"/>
    <property type="match status" value="1"/>
</dbReference>
<dbReference type="InterPro" id="IPR008927">
    <property type="entry name" value="6-PGluconate_DH-like_C_sf"/>
</dbReference>
<dbReference type="SUPFAM" id="SSF51735">
    <property type="entry name" value="NAD(P)-binding Rossmann-fold domains"/>
    <property type="match status" value="1"/>
</dbReference>
<evidence type="ECO:0000259" key="10">
    <source>
        <dbReference type="Pfam" id="PF03446"/>
    </source>
</evidence>
<dbReference type="InterPro" id="IPR013328">
    <property type="entry name" value="6PGD_dom2"/>
</dbReference>
<feature type="domain" description="3-hydroxyisobutyrate dehydrogenase-like NAD-binding" evidence="11">
    <location>
        <begin position="168"/>
        <end position="288"/>
    </location>
</feature>
<dbReference type="NCBIfam" id="NF043037">
    <property type="entry name" value="ThreonDh"/>
    <property type="match status" value="1"/>
</dbReference>
<evidence type="ECO:0000256" key="2">
    <source>
        <dbReference type="ARBA" id="ARBA00023002"/>
    </source>
</evidence>
<dbReference type="InterPro" id="IPR015815">
    <property type="entry name" value="HIBADH-related"/>
</dbReference>
<dbReference type="PIRSF" id="PIRSF000103">
    <property type="entry name" value="HIBADH"/>
    <property type="match status" value="1"/>
</dbReference>
<keyword evidence="3" id="KW-0520">NAD</keyword>
<keyword evidence="13" id="KW-1185">Reference proteome</keyword>
<sequence>MVTETRVAVIGLGSMGYGVAANCLKAGLETWGADVNAAQIERFAGEGGKAVTGPGDYAEADVVVTVVVNAAQTEAVLFGEGGAVAQMKQGAVVVSCATVAPDFARAMAARCAEAGVLYLDAPISGGQVKAASGELSVMASGAPEAFAKARPVLDAMAAKVFELGDEAGPGSAMKAINQLLVGVHLAAMGEAMTFGMTQGVTPEQFVKVIPECAGTSWVLENRAPHVVSGDYTPLSAVDIWLKDLGIVSDIARSAKFSAPLTAAALQQWVAASGMGMGREDDAAIAKLYATHAGLTLPGGDT</sequence>
<organism evidence="12 13">
    <name type="scientific">Ponticoccus alexandrii</name>
    <dbReference type="NCBI Taxonomy" id="1943633"/>
    <lineage>
        <taxon>Bacteria</taxon>
        <taxon>Pseudomonadati</taxon>
        <taxon>Pseudomonadota</taxon>
        <taxon>Alphaproteobacteria</taxon>
        <taxon>Rhodobacterales</taxon>
        <taxon>Roseobacteraceae</taxon>
        <taxon>Ponticoccus</taxon>
    </lineage>
</organism>
<keyword evidence="2" id="KW-0560">Oxidoreductase</keyword>
<evidence type="ECO:0000313" key="12">
    <source>
        <dbReference type="EMBL" id="QRF68584.1"/>
    </source>
</evidence>
<comment type="catalytic activity">
    <reaction evidence="9">
        <text>L-threonate + NAD(+) = 2-dehydro-L-erythronate + NADH + H(+)</text>
        <dbReference type="Rhea" id="RHEA:52548"/>
        <dbReference type="ChEBI" id="CHEBI:15378"/>
        <dbReference type="ChEBI" id="CHEBI:57540"/>
        <dbReference type="ChEBI" id="CHEBI:57561"/>
        <dbReference type="ChEBI" id="CHEBI:57945"/>
        <dbReference type="ChEBI" id="CHEBI:136669"/>
        <dbReference type="EC" id="1.1.1.411"/>
    </reaction>
</comment>
<evidence type="ECO:0000259" key="11">
    <source>
        <dbReference type="Pfam" id="PF14833"/>
    </source>
</evidence>
<comment type="function">
    <text evidence="5">Catalyzes oxidation of L-threonate to 2-oxo-tetronate. Can use either NAD(+) or NADP(+) as cosubstrate, with a preference for NAD(+).</text>
</comment>
<evidence type="ECO:0000256" key="8">
    <source>
        <dbReference type="ARBA" id="ARBA00039407"/>
    </source>
</evidence>
<gene>
    <name evidence="12" type="ORF">GQA70_18415</name>
</gene>
<dbReference type="EC" id="1.1.1.411" evidence="7"/>
<evidence type="ECO:0000256" key="3">
    <source>
        <dbReference type="ARBA" id="ARBA00023027"/>
    </source>
</evidence>
<comment type="similarity">
    <text evidence="6">Belongs to the HIBADH-related family. L-threonate dehydrogenase subfamily.</text>
</comment>
<dbReference type="InterPro" id="IPR006115">
    <property type="entry name" value="6PGDH_NADP-bd"/>
</dbReference>
<name>A0ABX7FDL2_9RHOB</name>
<dbReference type="PANTHER" id="PTHR43060">
    <property type="entry name" value="3-HYDROXYISOBUTYRATE DEHYDROGENASE-LIKE 1, MITOCHONDRIAL-RELATED"/>
    <property type="match status" value="1"/>
</dbReference>
<dbReference type="InterPro" id="IPR029154">
    <property type="entry name" value="HIBADH-like_NADP-bd"/>
</dbReference>
<evidence type="ECO:0000256" key="5">
    <source>
        <dbReference type="ARBA" id="ARBA00037062"/>
    </source>
</evidence>
<evidence type="ECO:0000256" key="9">
    <source>
        <dbReference type="ARBA" id="ARBA00047312"/>
    </source>
</evidence>
<evidence type="ECO:0000256" key="6">
    <source>
        <dbReference type="ARBA" id="ARBA00037979"/>
    </source>
</evidence>
<dbReference type="InterPro" id="IPR050006">
    <property type="entry name" value="LtnD"/>
</dbReference>
<dbReference type="Proteomes" id="UP000596387">
    <property type="component" value="Chromosome"/>
</dbReference>
<evidence type="ECO:0000313" key="13">
    <source>
        <dbReference type="Proteomes" id="UP000596387"/>
    </source>
</evidence>
<feature type="domain" description="6-phosphogluconate dehydrogenase NADP-binding" evidence="10">
    <location>
        <begin position="6"/>
        <end position="164"/>
    </location>
</feature>
<accession>A0ABX7FDL2</accession>
<dbReference type="Gene3D" id="1.10.1040.10">
    <property type="entry name" value="N-(1-d-carboxylethyl)-l-norvaline Dehydrogenase, domain 2"/>
    <property type="match status" value="1"/>
</dbReference>
<dbReference type="Pfam" id="PF03446">
    <property type="entry name" value="NAD_binding_2"/>
    <property type="match status" value="1"/>
</dbReference>
<dbReference type="EMBL" id="CP047166">
    <property type="protein sequence ID" value="QRF68584.1"/>
    <property type="molecule type" value="Genomic_DNA"/>
</dbReference>
<proteinExistence type="inferred from homology"/>